<accession>A0A7N6ARV8</accession>
<protein>
    <submittedName>
        <fullName evidence="1">Uncharacterized protein</fullName>
    </submittedName>
</protein>
<dbReference type="OrthoDB" id="8695574at2759"/>
<reference evidence="1" key="1">
    <citation type="submission" date="2021-04" db="EMBL/GenBank/DDBJ databases">
        <authorList>
            <consortium name="Wellcome Sanger Institute Data Sharing"/>
        </authorList>
    </citation>
    <scope>NUCLEOTIDE SEQUENCE [LARGE SCALE GENOMIC DNA]</scope>
</reference>
<dbReference type="Ensembl" id="ENSATET00000049129.1">
    <property type="protein sequence ID" value="ENSATEP00000052929.1"/>
    <property type="gene ID" value="ENSATEG00000026138.1"/>
</dbReference>
<reference evidence="1" key="3">
    <citation type="submission" date="2025-09" db="UniProtKB">
        <authorList>
            <consortium name="Ensembl"/>
        </authorList>
    </citation>
    <scope>IDENTIFICATION</scope>
</reference>
<organism evidence="1 2">
    <name type="scientific">Anabas testudineus</name>
    <name type="common">Climbing perch</name>
    <name type="synonym">Anthias testudineus</name>
    <dbReference type="NCBI Taxonomy" id="64144"/>
    <lineage>
        <taxon>Eukaryota</taxon>
        <taxon>Metazoa</taxon>
        <taxon>Chordata</taxon>
        <taxon>Craniata</taxon>
        <taxon>Vertebrata</taxon>
        <taxon>Euteleostomi</taxon>
        <taxon>Actinopterygii</taxon>
        <taxon>Neopterygii</taxon>
        <taxon>Teleostei</taxon>
        <taxon>Neoteleostei</taxon>
        <taxon>Acanthomorphata</taxon>
        <taxon>Anabantaria</taxon>
        <taxon>Anabantiformes</taxon>
        <taxon>Anabantoidei</taxon>
        <taxon>Anabantidae</taxon>
        <taxon>Anabas</taxon>
    </lineage>
</organism>
<evidence type="ECO:0000313" key="2">
    <source>
        <dbReference type="Proteomes" id="UP000265040"/>
    </source>
</evidence>
<dbReference type="InParanoid" id="A0A7N6ARV8"/>
<dbReference type="Proteomes" id="UP000265040">
    <property type="component" value="Chromosome 9"/>
</dbReference>
<proteinExistence type="predicted"/>
<keyword evidence="2" id="KW-1185">Reference proteome</keyword>
<evidence type="ECO:0000313" key="1">
    <source>
        <dbReference type="Ensembl" id="ENSATEP00000052929.1"/>
    </source>
</evidence>
<dbReference type="AlphaFoldDB" id="A0A7N6ARV8"/>
<dbReference type="GeneTree" id="ENSGT00900000143393"/>
<name>A0A7N6ARV8_ANATE</name>
<sequence>MALSRSSSFLKVTKANVCLPNSLILCGLRLCLARNFFRSLKPMNFGRFLISTL</sequence>
<reference evidence="1" key="2">
    <citation type="submission" date="2025-08" db="UniProtKB">
        <authorList>
            <consortium name="Ensembl"/>
        </authorList>
    </citation>
    <scope>IDENTIFICATION</scope>
</reference>